<evidence type="ECO:0000256" key="4">
    <source>
        <dbReference type="ARBA" id="ARBA00023163"/>
    </source>
</evidence>
<dbReference type="GO" id="GO:0006352">
    <property type="term" value="P:DNA-templated transcription initiation"/>
    <property type="evidence" value="ECO:0007669"/>
    <property type="project" value="InterPro"/>
</dbReference>
<keyword evidence="3" id="KW-0731">Sigma factor</keyword>
<dbReference type="SUPFAM" id="SSF88946">
    <property type="entry name" value="Sigma2 domain of RNA polymerase sigma factors"/>
    <property type="match status" value="1"/>
</dbReference>
<dbReference type="AlphaFoldDB" id="A0A3L7AH05"/>
<keyword evidence="4" id="KW-0804">Transcription</keyword>
<name>A0A3L7AH05_9HYPH</name>
<dbReference type="Gene3D" id="1.10.10.10">
    <property type="entry name" value="Winged helix-like DNA-binding domain superfamily/Winged helix DNA-binding domain"/>
    <property type="match status" value="1"/>
</dbReference>
<keyword evidence="8" id="KW-1185">Reference proteome</keyword>
<feature type="domain" description="RNA polymerase sigma-70 region 2" evidence="5">
    <location>
        <begin position="26"/>
        <end position="95"/>
    </location>
</feature>
<dbReference type="GO" id="GO:0016987">
    <property type="term" value="F:sigma factor activity"/>
    <property type="evidence" value="ECO:0007669"/>
    <property type="project" value="UniProtKB-KW"/>
</dbReference>
<evidence type="ECO:0000256" key="1">
    <source>
        <dbReference type="ARBA" id="ARBA00010641"/>
    </source>
</evidence>
<comment type="caution">
    <text evidence="7">The sequence shown here is derived from an EMBL/GenBank/DDBJ whole genome shotgun (WGS) entry which is preliminary data.</text>
</comment>
<dbReference type="InterPro" id="IPR039425">
    <property type="entry name" value="RNA_pol_sigma-70-like"/>
</dbReference>
<evidence type="ECO:0000313" key="8">
    <source>
        <dbReference type="Proteomes" id="UP000269692"/>
    </source>
</evidence>
<dbReference type="InterPro" id="IPR013325">
    <property type="entry name" value="RNA_pol_sigma_r2"/>
</dbReference>
<dbReference type="GO" id="GO:0003677">
    <property type="term" value="F:DNA binding"/>
    <property type="evidence" value="ECO:0007669"/>
    <property type="project" value="InterPro"/>
</dbReference>
<evidence type="ECO:0000259" key="6">
    <source>
        <dbReference type="Pfam" id="PF08281"/>
    </source>
</evidence>
<evidence type="ECO:0000256" key="2">
    <source>
        <dbReference type="ARBA" id="ARBA00023015"/>
    </source>
</evidence>
<dbReference type="InterPro" id="IPR014284">
    <property type="entry name" value="RNA_pol_sigma-70_dom"/>
</dbReference>
<dbReference type="Gene3D" id="1.10.1740.10">
    <property type="match status" value="1"/>
</dbReference>
<evidence type="ECO:0000313" key="7">
    <source>
        <dbReference type="EMBL" id="RLP79040.1"/>
    </source>
</evidence>
<dbReference type="Proteomes" id="UP000269692">
    <property type="component" value="Unassembled WGS sequence"/>
</dbReference>
<sequence length="181" mass="20449">MSQPDGDILDALRACQRGDQAGLRALYEREAPRMVGVAYRMLRRRALAEEAVHDTFVLVWRQAASFDPARGAARTWIYAILRNRSLNILRGETRTELVDDFEPMGLESEEEGPEGALMRLAESGRLRGCLERLEPDRRRAILLAYVRGLTHGELAGRFGVPLGTMKSWIRRSLLALRECLA</sequence>
<comment type="similarity">
    <text evidence="1">Belongs to the sigma-70 factor family. ECF subfamily.</text>
</comment>
<dbReference type="InterPro" id="IPR036388">
    <property type="entry name" value="WH-like_DNA-bd_sf"/>
</dbReference>
<protein>
    <submittedName>
        <fullName evidence="7">Sigma-70 family RNA polymerase sigma factor</fullName>
    </submittedName>
</protein>
<dbReference type="PANTHER" id="PTHR43133:SF62">
    <property type="entry name" value="RNA POLYMERASE SIGMA FACTOR SIGZ"/>
    <property type="match status" value="1"/>
</dbReference>
<accession>A0A3L7AH05</accession>
<dbReference type="SUPFAM" id="SSF88659">
    <property type="entry name" value="Sigma3 and sigma4 domains of RNA polymerase sigma factors"/>
    <property type="match status" value="1"/>
</dbReference>
<dbReference type="Pfam" id="PF08281">
    <property type="entry name" value="Sigma70_r4_2"/>
    <property type="match status" value="1"/>
</dbReference>
<dbReference type="RefSeq" id="WP_121623056.1">
    <property type="nucleotide sequence ID" value="NZ_JACIIW010000002.1"/>
</dbReference>
<proteinExistence type="inferred from homology"/>
<evidence type="ECO:0000259" key="5">
    <source>
        <dbReference type="Pfam" id="PF04542"/>
    </source>
</evidence>
<keyword evidence="2" id="KW-0805">Transcription regulation</keyword>
<dbReference type="NCBIfam" id="TIGR02937">
    <property type="entry name" value="sigma70-ECF"/>
    <property type="match status" value="1"/>
</dbReference>
<dbReference type="PANTHER" id="PTHR43133">
    <property type="entry name" value="RNA POLYMERASE ECF-TYPE SIGMA FACTO"/>
    <property type="match status" value="1"/>
</dbReference>
<feature type="domain" description="RNA polymerase sigma factor 70 region 4 type 2" evidence="6">
    <location>
        <begin position="125"/>
        <end position="176"/>
    </location>
</feature>
<dbReference type="EMBL" id="RCTF01000006">
    <property type="protein sequence ID" value="RLP79040.1"/>
    <property type="molecule type" value="Genomic_DNA"/>
</dbReference>
<gene>
    <name evidence="7" type="ORF">D9R14_09360</name>
</gene>
<dbReference type="InterPro" id="IPR013324">
    <property type="entry name" value="RNA_pol_sigma_r3/r4-like"/>
</dbReference>
<dbReference type="OrthoDB" id="9784272at2"/>
<dbReference type="InterPro" id="IPR013249">
    <property type="entry name" value="RNA_pol_sigma70_r4_t2"/>
</dbReference>
<dbReference type="InterPro" id="IPR007627">
    <property type="entry name" value="RNA_pol_sigma70_r2"/>
</dbReference>
<evidence type="ECO:0000256" key="3">
    <source>
        <dbReference type="ARBA" id="ARBA00023082"/>
    </source>
</evidence>
<organism evidence="7 8">
    <name type="scientific">Xanthobacter tagetidis</name>
    <dbReference type="NCBI Taxonomy" id="60216"/>
    <lineage>
        <taxon>Bacteria</taxon>
        <taxon>Pseudomonadati</taxon>
        <taxon>Pseudomonadota</taxon>
        <taxon>Alphaproteobacteria</taxon>
        <taxon>Hyphomicrobiales</taxon>
        <taxon>Xanthobacteraceae</taxon>
        <taxon>Xanthobacter</taxon>
    </lineage>
</organism>
<dbReference type="Pfam" id="PF04542">
    <property type="entry name" value="Sigma70_r2"/>
    <property type="match status" value="1"/>
</dbReference>
<reference evidence="7 8" key="1">
    <citation type="submission" date="2018-10" db="EMBL/GenBank/DDBJ databases">
        <title>Xanthobacter tagetidis genome sequencing and assembly.</title>
        <authorList>
            <person name="Maclea K.S."/>
            <person name="Goen A.E."/>
            <person name="Fatima S.A."/>
        </authorList>
    </citation>
    <scope>NUCLEOTIDE SEQUENCE [LARGE SCALE GENOMIC DNA]</scope>
    <source>
        <strain evidence="7 8">ATCC 700314</strain>
    </source>
</reference>